<dbReference type="Pfam" id="PF04972">
    <property type="entry name" value="BON"/>
    <property type="match status" value="1"/>
</dbReference>
<reference evidence="4 5" key="1">
    <citation type="submission" date="2017-03" db="EMBL/GenBank/DDBJ databases">
        <title>Lifting the veil on microbial sulfur biogeochemistry in mining wastewaters.</title>
        <authorList>
            <person name="Kantor R.S."/>
            <person name="Colenbrander Nelson T."/>
            <person name="Marshall S."/>
            <person name="Bennett D."/>
            <person name="Apte S."/>
            <person name="Camacho D."/>
            <person name="Thomas B.C."/>
            <person name="Warren L.A."/>
            <person name="Banfield J.F."/>
        </authorList>
    </citation>
    <scope>NUCLEOTIDE SEQUENCE [LARGE SCALE GENOMIC DNA]</scope>
    <source>
        <strain evidence="4">32-67-7</strain>
    </source>
</reference>
<feature type="signal peptide" evidence="2">
    <location>
        <begin position="1"/>
        <end position="39"/>
    </location>
</feature>
<feature type="domain" description="BON" evidence="3">
    <location>
        <begin position="150"/>
        <end position="220"/>
    </location>
</feature>
<dbReference type="InterPro" id="IPR032789">
    <property type="entry name" value="T2SS-T3SS_pil_N"/>
</dbReference>
<evidence type="ECO:0000259" key="3">
    <source>
        <dbReference type="PROSITE" id="PS50914"/>
    </source>
</evidence>
<gene>
    <name evidence="4" type="ORF">B7Z12_05290</name>
</gene>
<dbReference type="Proteomes" id="UP000215616">
    <property type="component" value="Unassembled WGS sequence"/>
</dbReference>
<dbReference type="SMART" id="SM00749">
    <property type="entry name" value="BON"/>
    <property type="match status" value="1"/>
</dbReference>
<dbReference type="PROSITE" id="PS50914">
    <property type="entry name" value="BON"/>
    <property type="match status" value="1"/>
</dbReference>
<comment type="caution">
    <text evidence="4">The sequence shown here is derived from an EMBL/GenBank/DDBJ whole genome shotgun (WGS) entry which is preliminary data.</text>
</comment>
<dbReference type="EMBL" id="NCDQ01000056">
    <property type="protein sequence ID" value="OYX04861.1"/>
    <property type="molecule type" value="Genomic_DNA"/>
</dbReference>
<dbReference type="PANTHER" id="PTHR30332:SF17">
    <property type="entry name" value="TYPE IV PILIATION SYSTEM PROTEIN DR_0774-RELATED"/>
    <property type="match status" value="1"/>
</dbReference>
<keyword evidence="2" id="KW-0732">Signal</keyword>
<evidence type="ECO:0000256" key="2">
    <source>
        <dbReference type="SAM" id="SignalP"/>
    </source>
</evidence>
<evidence type="ECO:0000313" key="4">
    <source>
        <dbReference type="EMBL" id="OYX04861.1"/>
    </source>
</evidence>
<dbReference type="PANTHER" id="PTHR30332">
    <property type="entry name" value="PROBABLE GENERAL SECRETION PATHWAY PROTEIN D"/>
    <property type="match status" value="1"/>
</dbReference>
<name>A0A258DAM7_CAUVI</name>
<organism evidence="4 5">
    <name type="scientific">Caulobacter vibrioides</name>
    <name type="common">Caulobacter crescentus</name>
    <dbReference type="NCBI Taxonomy" id="155892"/>
    <lineage>
        <taxon>Bacteria</taxon>
        <taxon>Pseudomonadati</taxon>
        <taxon>Pseudomonadota</taxon>
        <taxon>Alphaproteobacteria</taxon>
        <taxon>Caulobacterales</taxon>
        <taxon>Caulobacteraceae</taxon>
        <taxon>Caulobacter</taxon>
    </lineage>
</organism>
<evidence type="ECO:0000256" key="1">
    <source>
        <dbReference type="RuleBase" id="RU004003"/>
    </source>
</evidence>
<comment type="similarity">
    <text evidence="1">Belongs to the bacterial secretin family.</text>
</comment>
<dbReference type="GO" id="GO:0015627">
    <property type="term" value="C:type II protein secretion system complex"/>
    <property type="evidence" value="ECO:0007669"/>
    <property type="project" value="TreeGrafter"/>
</dbReference>
<dbReference type="Pfam" id="PF00263">
    <property type="entry name" value="Secretin"/>
    <property type="match status" value="1"/>
</dbReference>
<dbReference type="GO" id="GO:0009306">
    <property type="term" value="P:protein secretion"/>
    <property type="evidence" value="ECO:0007669"/>
    <property type="project" value="InterPro"/>
</dbReference>
<dbReference type="InterPro" id="IPR050810">
    <property type="entry name" value="Bact_Secretion_Sys_Channel"/>
</dbReference>
<evidence type="ECO:0000313" key="5">
    <source>
        <dbReference type="Proteomes" id="UP000215616"/>
    </source>
</evidence>
<dbReference type="InterPro" id="IPR007055">
    <property type="entry name" value="BON_dom"/>
</dbReference>
<dbReference type="InterPro" id="IPR001775">
    <property type="entry name" value="GspD/PilQ"/>
</dbReference>
<sequence length="551" mass="57764">MSRPVNASFVKASMSASRRFLTVSAAGLLAMAPAAPVFADGPIGGTHTYRPPARVTRAPVAPPMPVMTRSEDQVARVVMTADQSAATLELAKGKSAIVELPSEVRDLLVTNPQIADAVLRDKRRIYIVGLAEGTTDAAFFDAAGRRILSLSIRVSQPVDQLAATLGRIMPDAKITVSPIRDSVVLSGVVRSASEAEGAARIAAQFVGSPDKVLNMISVAGKDQVMLQVRIVEVQRNVIKQLGVDLNAVIGQLGETQYTFGMAPSYGVNGSLLGGVTGGYKADTTKQPQVMRYNPITDAYDLPAVDRESDIATIQNTAGSAGLNSAKGMIQAFERVGLVRTLAEPNLAAVSGEAGQFLVGGEFPVPTGSDQSGKVTIEFKPYGVGLGYTPVVLSGGRISLKLSTEVSELTSLGAFTLSAGTNTALTVPGLSVRRVESTVELPSGGSLMLAGLLQQTTKETIDSLPGMTSMPILGSLFRSRDFLNNQTELVIIITPYIIDPTKPQNLQTPADGLRFAGDMSTVLLGRLNKVVKAPAGANAGRAYQGPVGYVIE</sequence>
<dbReference type="AlphaFoldDB" id="A0A258DAM7"/>
<feature type="chain" id="PRO_5012288114" evidence="2">
    <location>
        <begin position="40"/>
        <end position="551"/>
    </location>
</feature>
<dbReference type="Pfam" id="PF13629">
    <property type="entry name" value="T2SS-T3SS_pil_N"/>
    <property type="match status" value="1"/>
</dbReference>
<proteinExistence type="inferred from homology"/>
<dbReference type="InterPro" id="IPR014004">
    <property type="entry name" value="Transpt-assoc_nodulatn_dom_bac"/>
</dbReference>
<dbReference type="InterPro" id="IPR004846">
    <property type="entry name" value="T2SS/T3SS_dom"/>
</dbReference>
<accession>A0A258DAM7</accession>
<protein>
    <submittedName>
        <fullName evidence="4">Pilus assembly protein CpaC</fullName>
    </submittedName>
</protein>
<dbReference type="PRINTS" id="PR00811">
    <property type="entry name" value="BCTERIALGSPD"/>
</dbReference>